<keyword evidence="5 7" id="KW-0472">Membrane</keyword>
<evidence type="ECO:0000313" key="10">
    <source>
        <dbReference type="Proteomes" id="UP001497497"/>
    </source>
</evidence>
<evidence type="ECO:0000256" key="2">
    <source>
        <dbReference type="ARBA" id="ARBA00022475"/>
    </source>
</evidence>
<comment type="caution">
    <text evidence="9">The sequence shown here is derived from an EMBL/GenBank/DDBJ whole genome shotgun (WGS) entry which is preliminary data.</text>
</comment>
<dbReference type="GO" id="GO:0004930">
    <property type="term" value="F:G protein-coupled receptor activity"/>
    <property type="evidence" value="ECO:0007669"/>
    <property type="project" value="UniProtKB-KW"/>
</dbReference>
<dbReference type="InterPro" id="IPR017452">
    <property type="entry name" value="GPCR_Rhodpsn_7TM"/>
</dbReference>
<dbReference type="SUPFAM" id="SSF81321">
    <property type="entry name" value="Family A G protein-coupled receptor-like"/>
    <property type="match status" value="1"/>
</dbReference>
<keyword evidence="2" id="KW-1003">Cell membrane</keyword>
<dbReference type="EMBL" id="CAXITT010000389">
    <property type="protein sequence ID" value="CAL1540609.1"/>
    <property type="molecule type" value="Genomic_DNA"/>
</dbReference>
<evidence type="ECO:0000256" key="1">
    <source>
        <dbReference type="ARBA" id="ARBA00004651"/>
    </source>
</evidence>
<evidence type="ECO:0000256" key="6">
    <source>
        <dbReference type="RuleBase" id="RU000688"/>
    </source>
</evidence>
<reference evidence="9 10" key="1">
    <citation type="submission" date="2024-04" db="EMBL/GenBank/DDBJ databases">
        <authorList>
            <consortium name="Genoscope - CEA"/>
            <person name="William W."/>
        </authorList>
    </citation>
    <scope>NUCLEOTIDE SEQUENCE [LARGE SCALE GENOMIC DNA]</scope>
</reference>
<proteinExistence type="inferred from homology"/>
<feature type="transmembrane region" description="Helical" evidence="7">
    <location>
        <begin position="120"/>
        <end position="145"/>
    </location>
</feature>
<feature type="transmembrane region" description="Helical" evidence="7">
    <location>
        <begin position="262"/>
        <end position="281"/>
    </location>
</feature>
<comment type="similarity">
    <text evidence="6">Belongs to the G-protein coupled receptor 1 family.</text>
</comment>
<feature type="domain" description="G-protein coupled receptors family 1 profile" evidence="8">
    <location>
        <begin position="17"/>
        <end position="278"/>
    </location>
</feature>
<organism evidence="9 10">
    <name type="scientific">Lymnaea stagnalis</name>
    <name type="common">Great pond snail</name>
    <name type="synonym">Helix stagnalis</name>
    <dbReference type="NCBI Taxonomy" id="6523"/>
    <lineage>
        <taxon>Eukaryota</taxon>
        <taxon>Metazoa</taxon>
        <taxon>Spiralia</taxon>
        <taxon>Lophotrochozoa</taxon>
        <taxon>Mollusca</taxon>
        <taxon>Gastropoda</taxon>
        <taxon>Heterobranchia</taxon>
        <taxon>Euthyneura</taxon>
        <taxon>Panpulmonata</taxon>
        <taxon>Hygrophila</taxon>
        <taxon>Lymnaeoidea</taxon>
        <taxon>Lymnaeidae</taxon>
        <taxon>Lymnaea</taxon>
    </lineage>
</organism>
<dbReference type="InterPro" id="IPR000276">
    <property type="entry name" value="GPCR_Rhodpsn"/>
</dbReference>
<protein>
    <recommendedName>
        <fullName evidence="8">G-protein coupled receptors family 1 profile domain-containing protein</fullName>
    </recommendedName>
</protein>
<evidence type="ECO:0000259" key="8">
    <source>
        <dbReference type="PROSITE" id="PS50262"/>
    </source>
</evidence>
<dbReference type="AlphaFoldDB" id="A0AAV2I398"/>
<feature type="non-terminal residue" evidence="9">
    <location>
        <position position="338"/>
    </location>
</feature>
<feature type="transmembrane region" description="Helical" evidence="7">
    <location>
        <begin position="38"/>
        <end position="57"/>
    </location>
</feature>
<evidence type="ECO:0000256" key="7">
    <source>
        <dbReference type="SAM" id="Phobius"/>
    </source>
</evidence>
<keyword evidence="3 6" id="KW-0812">Transmembrane</keyword>
<dbReference type="PROSITE" id="PS50262">
    <property type="entry name" value="G_PROTEIN_RECEP_F1_2"/>
    <property type="match status" value="1"/>
</dbReference>
<name>A0AAV2I398_LYMST</name>
<keyword evidence="4 7" id="KW-1133">Transmembrane helix</keyword>
<evidence type="ECO:0000313" key="9">
    <source>
        <dbReference type="EMBL" id="CAL1540609.1"/>
    </source>
</evidence>
<accession>A0AAV2I398</accession>
<keyword evidence="6" id="KW-0675">Receptor</keyword>
<dbReference type="GO" id="GO:0005886">
    <property type="term" value="C:plasma membrane"/>
    <property type="evidence" value="ECO:0007669"/>
    <property type="project" value="UniProtKB-SubCell"/>
</dbReference>
<feature type="transmembrane region" description="Helical" evidence="7">
    <location>
        <begin position="165"/>
        <end position="194"/>
    </location>
</feature>
<keyword evidence="10" id="KW-1185">Reference proteome</keyword>
<comment type="subcellular location">
    <subcellularLocation>
        <location evidence="1">Cell membrane</location>
        <topology evidence="1">Multi-pass membrane protein</topology>
    </subcellularLocation>
</comment>
<dbReference type="PRINTS" id="PR00237">
    <property type="entry name" value="GPCRRHODOPSN"/>
</dbReference>
<sequence>MIFVIVSMIYIPMIIASNIIVFWGILLYPGFYTSNNFLLMNLAVYDGMVGLVCLPMYMLCYSDLTKEFISDSKYLCLIRFCSVIMFAGGSIHALLFLSIDRYIAVMWPLRYCSLVTNERMIRVLVALGVYMFTISMLPIMGWNFYDYNVKNLNERCHAYRVLPQIYIIWSTVIALQMCIWVSVILNVQIIYIVLQQIKASKKTLPTWSNDSIVQFENRISSVKVTVVLMLLFIILWLPFILVAPLKIKKVLSPATTEVIKTYAMIMFFANSAVNAAIYAILREEYKEVYTVMLTSWPWNWKNNLRKLHRELNYKYSIARFRRTYDVESSILNSEMCLS</sequence>
<evidence type="ECO:0000256" key="5">
    <source>
        <dbReference type="ARBA" id="ARBA00023136"/>
    </source>
</evidence>
<dbReference type="Gene3D" id="1.20.1070.10">
    <property type="entry name" value="Rhodopsin 7-helix transmembrane proteins"/>
    <property type="match status" value="1"/>
</dbReference>
<feature type="transmembrane region" description="Helical" evidence="7">
    <location>
        <begin position="224"/>
        <end position="242"/>
    </location>
</feature>
<dbReference type="Proteomes" id="UP001497497">
    <property type="component" value="Unassembled WGS sequence"/>
</dbReference>
<dbReference type="CDD" id="cd00637">
    <property type="entry name" value="7tm_classA_rhodopsin-like"/>
    <property type="match status" value="1"/>
</dbReference>
<evidence type="ECO:0000256" key="4">
    <source>
        <dbReference type="ARBA" id="ARBA00022989"/>
    </source>
</evidence>
<dbReference type="PROSITE" id="PS00237">
    <property type="entry name" value="G_PROTEIN_RECEP_F1_1"/>
    <property type="match status" value="1"/>
</dbReference>
<feature type="transmembrane region" description="Helical" evidence="7">
    <location>
        <begin position="6"/>
        <end position="26"/>
    </location>
</feature>
<dbReference type="PANTHER" id="PTHR22750">
    <property type="entry name" value="G-PROTEIN COUPLED RECEPTOR"/>
    <property type="match status" value="1"/>
</dbReference>
<keyword evidence="6" id="KW-0807">Transducer</keyword>
<dbReference type="Pfam" id="PF00001">
    <property type="entry name" value="7tm_1"/>
    <property type="match status" value="1"/>
</dbReference>
<feature type="transmembrane region" description="Helical" evidence="7">
    <location>
        <begin position="77"/>
        <end position="99"/>
    </location>
</feature>
<keyword evidence="6" id="KW-0297">G-protein coupled receptor</keyword>
<evidence type="ECO:0000256" key="3">
    <source>
        <dbReference type="ARBA" id="ARBA00022692"/>
    </source>
</evidence>
<gene>
    <name evidence="9" type="ORF">GSLYS_00014258001</name>
</gene>